<evidence type="ECO:0000256" key="2">
    <source>
        <dbReference type="ARBA" id="ARBA00022576"/>
    </source>
</evidence>
<dbReference type="InterPro" id="IPR051326">
    <property type="entry name" value="Kynurenine-oxoglutarate_AT"/>
</dbReference>
<dbReference type="CDD" id="cd00609">
    <property type="entry name" value="AAT_like"/>
    <property type="match status" value="1"/>
</dbReference>
<reference evidence="6 7" key="1">
    <citation type="submission" date="2021-01" db="EMBL/GenBank/DDBJ databases">
        <title>Whole genome shotgun sequence of Microbispora siamensis NBRC 104113.</title>
        <authorList>
            <person name="Komaki H."/>
            <person name="Tamura T."/>
        </authorList>
    </citation>
    <scope>NUCLEOTIDE SEQUENCE [LARGE SCALE GENOMIC DNA]</scope>
    <source>
        <strain evidence="6 7">NBRC 104113</strain>
    </source>
</reference>
<keyword evidence="2 6" id="KW-0032">Aminotransferase</keyword>
<evidence type="ECO:0000313" key="6">
    <source>
        <dbReference type="EMBL" id="GIH63003.1"/>
    </source>
</evidence>
<dbReference type="PANTHER" id="PTHR43807">
    <property type="entry name" value="FI04487P"/>
    <property type="match status" value="1"/>
</dbReference>
<proteinExistence type="predicted"/>
<sequence>MTVSRLRDIPGIGVDAVGDAADAADDPELLRLENLDTDLRPPAVAIEATRAALDDDAANSYLPFQGRRSLRTAAAAHVGRLAGRAYDPDTECVSVAGGLNGVLNTLLATVEPGQEVVLCDPVYAGLVNRVRLAGGVPRFVPAGATAEGWTLDPEELAAAVTGRTAAVLMMSPLMPTGLVLDDRHWAALAAACERHDAWLIYDAAMERIRFDGRAPSHPAARDELAGRTITVGSASKELRLIGWRVGWVVGPAAVLADIRLVGLTNVVCQVGIAQEAVAAALDAPDAEADVAAATAVWARRRDAVLRELAGYPVVPPHGGWSALVDTRPLGLTPAELSRLLFDRGKVAATPMDGWGPSGAHYLRLVFANEPVERLAGLGERFRRAIG</sequence>
<keyword evidence="7" id="KW-1185">Reference proteome</keyword>
<organism evidence="6 7">
    <name type="scientific">Microbispora siamensis</name>
    <dbReference type="NCBI Taxonomy" id="564413"/>
    <lineage>
        <taxon>Bacteria</taxon>
        <taxon>Bacillati</taxon>
        <taxon>Actinomycetota</taxon>
        <taxon>Actinomycetes</taxon>
        <taxon>Streptosporangiales</taxon>
        <taxon>Streptosporangiaceae</taxon>
        <taxon>Microbispora</taxon>
    </lineage>
</organism>
<keyword evidence="4" id="KW-0663">Pyridoxal phosphate</keyword>
<evidence type="ECO:0000256" key="4">
    <source>
        <dbReference type="ARBA" id="ARBA00022898"/>
    </source>
</evidence>
<comment type="cofactor">
    <cofactor evidence="1">
        <name>pyridoxal 5'-phosphate</name>
        <dbReference type="ChEBI" id="CHEBI:597326"/>
    </cofactor>
</comment>
<evidence type="ECO:0000256" key="3">
    <source>
        <dbReference type="ARBA" id="ARBA00022679"/>
    </source>
</evidence>
<keyword evidence="3" id="KW-0808">Transferase</keyword>
<comment type="caution">
    <text evidence="6">The sequence shown here is derived from an EMBL/GenBank/DDBJ whole genome shotgun (WGS) entry which is preliminary data.</text>
</comment>
<evidence type="ECO:0000259" key="5">
    <source>
        <dbReference type="Pfam" id="PF00155"/>
    </source>
</evidence>
<accession>A0ABQ4GNP7</accession>
<evidence type="ECO:0000256" key="1">
    <source>
        <dbReference type="ARBA" id="ARBA00001933"/>
    </source>
</evidence>
<dbReference type="Gene3D" id="3.40.640.10">
    <property type="entry name" value="Type I PLP-dependent aspartate aminotransferase-like (Major domain)"/>
    <property type="match status" value="1"/>
</dbReference>
<dbReference type="Pfam" id="PF00155">
    <property type="entry name" value="Aminotran_1_2"/>
    <property type="match status" value="1"/>
</dbReference>
<dbReference type="EMBL" id="BOOF01000020">
    <property type="protein sequence ID" value="GIH63003.1"/>
    <property type="molecule type" value="Genomic_DNA"/>
</dbReference>
<dbReference type="InterPro" id="IPR015421">
    <property type="entry name" value="PyrdxlP-dep_Trfase_major"/>
</dbReference>
<dbReference type="InterPro" id="IPR004839">
    <property type="entry name" value="Aminotransferase_I/II_large"/>
</dbReference>
<dbReference type="SUPFAM" id="SSF53383">
    <property type="entry name" value="PLP-dependent transferases"/>
    <property type="match status" value="1"/>
</dbReference>
<evidence type="ECO:0000313" key="7">
    <source>
        <dbReference type="Proteomes" id="UP000660454"/>
    </source>
</evidence>
<dbReference type="InterPro" id="IPR015422">
    <property type="entry name" value="PyrdxlP-dep_Trfase_small"/>
</dbReference>
<gene>
    <name evidence="6" type="ORF">Msi02_38200</name>
</gene>
<dbReference type="Gene3D" id="3.90.1150.10">
    <property type="entry name" value="Aspartate Aminotransferase, domain 1"/>
    <property type="match status" value="1"/>
</dbReference>
<protein>
    <submittedName>
        <fullName evidence="6">Aminotransferase</fullName>
    </submittedName>
</protein>
<dbReference type="Proteomes" id="UP000660454">
    <property type="component" value="Unassembled WGS sequence"/>
</dbReference>
<name>A0ABQ4GNP7_9ACTN</name>
<dbReference type="InterPro" id="IPR015424">
    <property type="entry name" value="PyrdxlP-dep_Trfase"/>
</dbReference>
<dbReference type="RefSeq" id="WP_079316496.1">
    <property type="nucleotide sequence ID" value="NZ_BOOF01000020.1"/>
</dbReference>
<feature type="domain" description="Aminotransferase class I/classII large" evidence="5">
    <location>
        <begin position="39"/>
        <end position="373"/>
    </location>
</feature>
<dbReference type="PANTHER" id="PTHR43807:SF20">
    <property type="entry name" value="FI04487P"/>
    <property type="match status" value="1"/>
</dbReference>
<dbReference type="GO" id="GO:0008483">
    <property type="term" value="F:transaminase activity"/>
    <property type="evidence" value="ECO:0007669"/>
    <property type="project" value="UniProtKB-KW"/>
</dbReference>